<dbReference type="InterPro" id="IPR025391">
    <property type="entry name" value="DUF4123"/>
</dbReference>
<dbReference type="EMBL" id="JYLF01000010">
    <property type="protein sequence ID" value="KMN12090.1"/>
    <property type="molecule type" value="Genomic_DNA"/>
</dbReference>
<comment type="caution">
    <text evidence="2">The sequence shown here is derived from an EMBL/GenBank/DDBJ whole genome shotgun (WGS) entry which is preliminary data.</text>
</comment>
<accession>A0A0J6IBU3</accession>
<sequence>MTNRSPQQWMIEQRQLGHFLCLILDSEDERQTRQALLDSQDADQYCSVYSETPVADLADAGPFMFLIDNAEDGRLNELLKAPERNWGWLASIPPEAGLQELVKHWRERLIVGTRPYQALYRFHDNRVLTRALKHLATGAIAGYLGPIISVCYWQGQRWEMLSNPTPGNHPAPESPAWCDVPVEGDQSAHIREVNTRRYLLAEHLDAYARIAEQQNPDLWLSTQLALADTWGWQAPEQLEFLMVQSLKETDGTLAERWQARPDENPAAHFERVYQATRFWQGDAPL</sequence>
<dbReference type="RefSeq" id="WP_048365933.1">
    <property type="nucleotide sequence ID" value="NZ_JYLF01000010.1"/>
</dbReference>
<dbReference type="OrthoDB" id="6980020at2"/>
<dbReference type="STRING" id="1608994.TU86_19310"/>
<feature type="domain" description="DUF4123" evidence="1">
    <location>
        <begin position="22"/>
        <end position="136"/>
    </location>
</feature>
<evidence type="ECO:0000259" key="1">
    <source>
        <dbReference type="Pfam" id="PF13503"/>
    </source>
</evidence>
<dbReference type="Pfam" id="PF13503">
    <property type="entry name" value="DUF4123"/>
    <property type="match status" value="1"/>
</dbReference>
<dbReference type="AlphaFoldDB" id="A0A0J6IBU3"/>
<dbReference type="PATRIC" id="fig|1608994.3.peg.14"/>
<gene>
    <name evidence="2" type="ORF">TU86_19310</name>
</gene>
<evidence type="ECO:0000313" key="3">
    <source>
        <dbReference type="Proteomes" id="UP000036325"/>
    </source>
</evidence>
<organism evidence="2 3">
    <name type="scientific">Pseudomonas weihenstephanensis</name>
    <dbReference type="NCBI Taxonomy" id="1608994"/>
    <lineage>
        <taxon>Bacteria</taxon>
        <taxon>Pseudomonadati</taxon>
        <taxon>Pseudomonadota</taxon>
        <taxon>Gammaproteobacteria</taxon>
        <taxon>Pseudomonadales</taxon>
        <taxon>Pseudomonadaceae</taxon>
        <taxon>Pseudomonas</taxon>
    </lineage>
</organism>
<protein>
    <recommendedName>
        <fullName evidence="1">DUF4123 domain-containing protein</fullName>
    </recommendedName>
</protein>
<dbReference type="Proteomes" id="UP000036325">
    <property type="component" value="Unassembled WGS sequence"/>
</dbReference>
<proteinExistence type="predicted"/>
<reference evidence="2 3" key="1">
    <citation type="submission" date="2015-02" db="EMBL/GenBank/DDBJ databases">
        <title>Pseudomonas helleri sp. nov. and Pseudomonas weihenstephanensis sp. nov., isolated from raw cows milk.</title>
        <authorList>
            <person name="von Neubeck M."/>
            <person name="Huptas C."/>
            <person name="Wenning M."/>
            <person name="Scherer S."/>
        </authorList>
    </citation>
    <scope>NUCLEOTIDE SEQUENCE [LARGE SCALE GENOMIC DNA]</scope>
    <source>
        <strain evidence="2 3">DSM 29166</strain>
    </source>
</reference>
<evidence type="ECO:0000313" key="2">
    <source>
        <dbReference type="EMBL" id="KMN12090.1"/>
    </source>
</evidence>
<name>A0A0J6IBU3_9PSED</name>